<keyword evidence="1" id="KW-0479">Metal-binding</keyword>
<keyword evidence="5" id="KW-1185">Reference proteome</keyword>
<gene>
    <name evidence="4" type="ordered locus">Psta_1765</name>
</gene>
<proteinExistence type="predicted"/>
<dbReference type="HOGENOM" id="CLU_117841_2_1_0"/>
<dbReference type="InterPro" id="IPR010376">
    <property type="entry name" value="GBBH-like_N"/>
</dbReference>
<dbReference type="PANTHER" id="PTHR35303">
    <property type="entry name" value="OS02G0197800 PROTEIN"/>
    <property type="match status" value="1"/>
</dbReference>
<dbReference type="KEGG" id="psl:Psta_1765"/>
<name>D2QYY5_PIRSD</name>
<accession>D2QYY5</accession>
<keyword evidence="2" id="KW-0408">Iron</keyword>
<dbReference type="Proteomes" id="UP000001887">
    <property type="component" value="Chromosome"/>
</dbReference>
<evidence type="ECO:0000256" key="2">
    <source>
        <dbReference type="ARBA" id="ARBA00023004"/>
    </source>
</evidence>
<evidence type="ECO:0000259" key="3">
    <source>
        <dbReference type="Pfam" id="PF06155"/>
    </source>
</evidence>
<protein>
    <recommendedName>
        <fullName evidence="3">Gamma-butyrobetaine hydroxylase-like N-terminal domain-containing protein</fullName>
    </recommendedName>
</protein>
<feature type="domain" description="Gamma-butyrobetaine hydroxylase-like N-terminal" evidence="3">
    <location>
        <begin position="11"/>
        <end position="100"/>
    </location>
</feature>
<reference evidence="4 5" key="1">
    <citation type="journal article" date="2009" name="Stand. Genomic Sci.">
        <title>Complete genome sequence of Pirellula staleyi type strain (ATCC 27377).</title>
        <authorList>
            <person name="Clum A."/>
            <person name="Tindall B.J."/>
            <person name="Sikorski J."/>
            <person name="Ivanova N."/>
            <person name="Mavrommatis K."/>
            <person name="Lucas S."/>
            <person name="Glavina del Rio T."/>
            <person name="Nolan M."/>
            <person name="Chen F."/>
            <person name="Tice H."/>
            <person name="Pitluck S."/>
            <person name="Cheng J.F."/>
            <person name="Chertkov O."/>
            <person name="Brettin T."/>
            <person name="Han C."/>
            <person name="Detter J.C."/>
            <person name="Kuske C."/>
            <person name="Bruce D."/>
            <person name="Goodwin L."/>
            <person name="Ovchinikova G."/>
            <person name="Pati A."/>
            <person name="Mikhailova N."/>
            <person name="Chen A."/>
            <person name="Palaniappan K."/>
            <person name="Land M."/>
            <person name="Hauser L."/>
            <person name="Chang Y.J."/>
            <person name="Jeffries C.D."/>
            <person name="Chain P."/>
            <person name="Rohde M."/>
            <person name="Goker M."/>
            <person name="Bristow J."/>
            <person name="Eisen J.A."/>
            <person name="Markowitz V."/>
            <person name="Hugenholtz P."/>
            <person name="Kyrpides N.C."/>
            <person name="Klenk H.P."/>
            <person name="Lapidus A."/>
        </authorList>
    </citation>
    <scope>NUCLEOTIDE SEQUENCE [LARGE SCALE GENOMIC DNA]</scope>
    <source>
        <strain evidence="5">ATCC 27377 / DSM 6068 / ICPB 4128</strain>
    </source>
</reference>
<evidence type="ECO:0000313" key="5">
    <source>
        <dbReference type="Proteomes" id="UP000001887"/>
    </source>
</evidence>
<dbReference type="PANTHER" id="PTHR35303:SF5">
    <property type="entry name" value="OS02G0197800 PROTEIN"/>
    <property type="match status" value="1"/>
</dbReference>
<dbReference type="GO" id="GO:0046872">
    <property type="term" value="F:metal ion binding"/>
    <property type="evidence" value="ECO:0007669"/>
    <property type="project" value="UniProtKB-KW"/>
</dbReference>
<dbReference type="Pfam" id="PF06155">
    <property type="entry name" value="GBBH-like_N"/>
    <property type="match status" value="1"/>
</dbReference>
<dbReference type="AlphaFoldDB" id="D2QYY5"/>
<dbReference type="Gene3D" id="3.30.2020.30">
    <property type="match status" value="1"/>
</dbReference>
<dbReference type="InterPro" id="IPR038492">
    <property type="entry name" value="GBBH-like_N_sf"/>
</dbReference>
<organism evidence="4 5">
    <name type="scientific">Pirellula staleyi (strain ATCC 27377 / DSM 6068 / ICPB 4128)</name>
    <name type="common">Pirella staleyi</name>
    <dbReference type="NCBI Taxonomy" id="530564"/>
    <lineage>
        <taxon>Bacteria</taxon>
        <taxon>Pseudomonadati</taxon>
        <taxon>Planctomycetota</taxon>
        <taxon>Planctomycetia</taxon>
        <taxon>Pirellulales</taxon>
        <taxon>Pirellulaceae</taxon>
        <taxon>Pirellula</taxon>
    </lineage>
</organism>
<sequence>MTPHPTALQITDDKRLAITWSDGPTLLYRVKALRDACPCASCREKHGPKPPKDPFALPLLSEGQLQPLKLEGMRPVGNYAYSIAFSDGHDTGIFTFEVLRALGEDPATA</sequence>
<dbReference type="eggNOG" id="COG3536">
    <property type="taxonomic scope" value="Bacteria"/>
</dbReference>
<evidence type="ECO:0000313" key="4">
    <source>
        <dbReference type="EMBL" id="ADB16440.1"/>
    </source>
</evidence>
<dbReference type="EMBL" id="CP001848">
    <property type="protein sequence ID" value="ADB16440.1"/>
    <property type="molecule type" value="Genomic_DNA"/>
</dbReference>
<evidence type="ECO:0000256" key="1">
    <source>
        <dbReference type="ARBA" id="ARBA00022723"/>
    </source>
</evidence>